<organism evidence="2 3">
    <name type="scientific">Strongylocentrotus purpuratus</name>
    <name type="common">Purple sea urchin</name>
    <dbReference type="NCBI Taxonomy" id="7668"/>
    <lineage>
        <taxon>Eukaryota</taxon>
        <taxon>Metazoa</taxon>
        <taxon>Echinodermata</taxon>
        <taxon>Eleutherozoa</taxon>
        <taxon>Echinozoa</taxon>
        <taxon>Echinoidea</taxon>
        <taxon>Euechinoidea</taxon>
        <taxon>Echinacea</taxon>
        <taxon>Camarodonta</taxon>
        <taxon>Echinidea</taxon>
        <taxon>Strongylocentrotidae</taxon>
        <taxon>Strongylocentrotus</taxon>
    </lineage>
</organism>
<reference evidence="2" key="2">
    <citation type="submission" date="2021-01" db="UniProtKB">
        <authorList>
            <consortium name="EnsemblMetazoa"/>
        </authorList>
    </citation>
    <scope>IDENTIFICATION</scope>
</reference>
<dbReference type="AlphaFoldDB" id="A0A7M7RG93"/>
<dbReference type="GeneID" id="579799"/>
<dbReference type="KEGG" id="spu:579799"/>
<dbReference type="InterPro" id="IPR021298">
    <property type="entry name" value="CFAP298"/>
</dbReference>
<evidence type="ECO:0000256" key="1">
    <source>
        <dbReference type="ARBA" id="ARBA00009619"/>
    </source>
</evidence>
<sequence>MVKLHIKRGDESQFLFETTVQQPVEDLVKELILIHNGRLKVERMCSEINELAEHGTTLPPNMQGLADDQIEDLKLVDEWGQKCEPSGGSIECKDPISRRNGKAPNEKMKEVLTKTASEAKKIISKSQASANVCVTQPMVKDALDQLRGAVTIVYPMGLPPHDPIRMEIEGNEELDGTQASLTVLEEDNTSLWFSGKEMHRGKKLCDYVGKNEKTKIIAKLQKKGGGAPAREAVFSEDERKQMMLHAYRKQEEWKKMQEGNEDAYLDSPWADSSQLKSQLQGINNVKWGPR</sequence>
<dbReference type="Proteomes" id="UP000007110">
    <property type="component" value="Unassembled WGS sequence"/>
</dbReference>
<dbReference type="EnsemblMetazoa" id="XM_779894">
    <property type="protein sequence ID" value="XP_784987"/>
    <property type="gene ID" value="LOC579799"/>
</dbReference>
<dbReference type="FunCoup" id="A0A7M7RG93">
    <property type="interactions" value="957"/>
</dbReference>
<keyword evidence="3" id="KW-1185">Reference proteome</keyword>
<reference evidence="3" key="1">
    <citation type="submission" date="2015-02" db="EMBL/GenBank/DDBJ databases">
        <title>Genome sequencing for Strongylocentrotus purpuratus.</title>
        <authorList>
            <person name="Murali S."/>
            <person name="Liu Y."/>
            <person name="Vee V."/>
            <person name="English A."/>
            <person name="Wang M."/>
            <person name="Skinner E."/>
            <person name="Han Y."/>
            <person name="Muzny D.M."/>
            <person name="Worley K.C."/>
            <person name="Gibbs R.A."/>
        </authorList>
    </citation>
    <scope>NUCLEOTIDE SEQUENCE</scope>
</reference>
<evidence type="ECO:0000313" key="2">
    <source>
        <dbReference type="EnsemblMetazoa" id="XP_784987"/>
    </source>
</evidence>
<dbReference type="OrthoDB" id="276065at2759"/>
<dbReference type="InParanoid" id="A0A7M7RG93"/>
<dbReference type="PANTHER" id="PTHR13238:SF0">
    <property type="entry name" value="CILIA- AND FLAGELLA-ASSOCIATED PROTEIN 298"/>
    <property type="match status" value="1"/>
</dbReference>
<protein>
    <submittedName>
        <fullName evidence="2">Uncharacterized protein</fullName>
    </submittedName>
</protein>
<proteinExistence type="inferred from homology"/>
<evidence type="ECO:0000313" key="3">
    <source>
        <dbReference type="Proteomes" id="UP000007110"/>
    </source>
</evidence>
<comment type="similarity">
    <text evidence="1">Belongs to the CFAP298 family.</text>
</comment>
<accession>A0A7M7RG93</accession>
<dbReference type="CTD" id="56683"/>
<dbReference type="PANTHER" id="PTHR13238">
    <property type="entry name" value="PROTEIN C21ORF59"/>
    <property type="match status" value="1"/>
</dbReference>
<dbReference type="Pfam" id="PF11069">
    <property type="entry name" value="CFAP298"/>
    <property type="match status" value="1"/>
</dbReference>
<name>A0A7M7RG93_STRPU</name>
<dbReference type="OMA" id="YRKQEEW"/>
<dbReference type="GO" id="GO:0003352">
    <property type="term" value="P:regulation of cilium movement"/>
    <property type="evidence" value="ECO:0007669"/>
    <property type="project" value="InterPro"/>
</dbReference>
<dbReference type="RefSeq" id="XP_784987.2">
    <property type="nucleotide sequence ID" value="XM_779894.5"/>
</dbReference>